<organism evidence="1 2">
    <name type="scientific">Schistosoma rodhaini</name>
    <dbReference type="NCBI Taxonomy" id="6188"/>
    <lineage>
        <taxon>Eukaryota</taxon>
        <taxon>Metazoa</taxon>
        <taxon>Spiralia</taxon>
        <taxon>Lophotrochozoa</taxon>
        <taxon>Platyhelminthes</taxon>
        <taxon>Trematoda</taxon>
        <taxon>Digenea</taxon>
        <taxon>Strigeidida</taxon>
        <taxon>Schistosomatoidea</taxon>
        <taxon>Schistosomatidae</taxon>
        <taxon>Schistosoma</taxon>
    </lineage>
</organism>
<reference evidence="2" key="2">
    <citation type="submission" date="2023-11" db="UniProtKB">
        <authorList>
            <consortium name="WormBaseParasite"/>
        </authorList>
    </citation>
    <scope>IDENTIFICATION</scope>
</reference>
<accession>A0AA85G576</accession>
<protein>
    <recommendedName>
        <fullName evidence="3">Proteasome assembly chaperone 1</fullName>
    </recommendedName>
</protein>
<proteinExistence type="predicted"/>
<reference evidence="1" key="1">
    <citation type="submission" date="2022-06" db="EMBL/GenBank/DDBJ databases">
        <authorList>
            <person name="Berger JAMES D."/>
            <person name="Berger JAMES D."/>
        </authorList>
    </citation>
    <scope>NUCLEOTIDE SEQUENCE [LARGE SCALE GENOMIC DNA]</scope>
</reference>
<evidence type="ECO:0000313" key="2">
    <source>
        <dbReference type="WBParaSite" id="SRDH1_79010.1"/>
    </source>
</evidence>
<evidence type="ECO:0008006" key="3">
    <source>
        <dbReference type="Google" id="ProtNLM"/>
    </source>
</evidence>
<dbReference type="WBParaSite" id="SRDH1_79010.1">
    <property type="protein sequence ID" value="SRDH1_79010.1"/>
    <property type="gene ID" value="SRDH1_79010"/>
</dbReference>
<keyword evidence="1" id="KW-1185">Reference proteome</keyword>
<evidence type="ECO:0000313" key="1">
    <source>
        <dbReference type="Proteomes" id="UP000050792"/>
    </source>
</evidence>
<sequence>MRCQRHRATNSSSVIDVEGVDHRQEEYLSENTWNIFLNGSLRSVNGRDVLDNSPLFTNEQDQELNTYQIFRDYTTISHVILAIGPLTSAFVTIGTGIIHKSLSIIKVSYKKTSLVFKSYYLPDYDNTMIIFIEHEPKCLCYEHKHILCKYFQRVFCRNENFDKDKITIKDINVLCSRPVTQYSSKLKTPPPFIKCIPTDSRLSSRFPKLEEPTILAGLPAEALNWFYFKSLPVNVYIVFYLPQVSICEWSAVKEIFNTLLPVGIEILQKHFSSDNPWDNKLLCEKLKEMCITAVCNSERAKTDQMYT</sequence>
<dbReference type="Proteomes" id="UP000050792">
    <property type="component" value="Unassembled WGS sequence"/>
</dbReference>
<name>A0AA85G576_9TREM</name>
<dbReference type="AlphaFoldDB" id="A0AA85G576"/>